<proteinExistence type="predicted"/>
<comment type="caution">
    <text evidence="1">The sequence shown here is derived from an EMBL/GenBank/DDBJ whole genome shotgun (WGS) entry which is preliminary data.</text>
</comment>
<dbReference type="Proteomes" id="UP000664382">
    <property type="component" value="Unassembled WGS sequence"/>
</dbReference>
<organism evidence="1 2">
    <name type="scientific">Leucobacter weissii</name>
    <dbReference type="NCBI Taxonomy" id="1983706"/>
    <lineage>
        <taxon>Bacteria</taxon>
        <taxon>Bacillati</taxon>
        <taxon>Actinomycetota</taxon>
        <taxon>Actinomycetes</taxon>
        <taxon>Micrococcales</taxon>
        <taxon>Microbacteriaceae</taxon>
        <taxon>Leucobacter</taxon>
    </lineage>
</organism>
<protein>
    <submittedName>
        <fullName evidence="1">Uncharacterized protein</fullName>
    </submittedName>
</protein>
<name>A0A939MKW6_9MICO</name>
<gene>
    <name evidence="1" type="ORF">J4H92_07600</name>
</gene>
<dbReference type="RefSeq" id="WP_208097587.1">
    <property type="nucleotide sequence ID" value="NZ_JAGDYM010000009.1"/>
</dbReference>
<evidence type="ECO:0000313" key="1">
    <source>
        <dbReference type="EMBL" id="MBO1901815.1"/>
    </source>
</evidence>
<sequence>MLLYGDSLDSLAYLALPVPHDHDALDDRRARTMIVGIRVPDTNHPRQALRSQLRAAHDILTKPLRTHPLVRHIFYIVEVPSDSPTPDRAVNALSAAICAHHAEIEMRHGRDICITGIVTTPHTDPVTLTERVHQRITTTPFESYYATSWDQIAHRSIAAAAAEALL</sequence>
<keyword evidence="2" id="KW-1185">Reference proteome</keyword>
<dbReference type="EMBL" id="JAGDYM010000009">
    <property type="protein sequence ID" value="MBO1901815.1"/>
    <property type="molecule type" value="Genomic_DNA"/>
</dbReference>
<reference evidence="1" key="1">
    <citation type="submission" date="2021-03" db="EMBL/GenBank/DDBJ databases">
        <title>Leucobacter chromiisoli sp. nov., isolated from chromium-containing soil of chemical plant.</title>
        <authorList>
            <person name="Xu Z."/>
        </authorList>
    </citation>
    <scope>NUCLEOTIDE SEQUENCE</scope>
    <source>
        <strain evidence="1">S27</strain>
    </source>
</reference>
<dbReference type="AlphaFoldDB" id="A0A939MKW6"/>
<evidence type="ECO:0000313" key="2">
    <source>
        <dbReference type="Proteomes" id="UP000664382"/>
    </source>
</evidence>
<accession>A0A939MKW6</accession>